<keyword evidence="2" id="KW-1185">Reference proteome</keyword>
<evidence type="ECO:0000313" key="2">
    <source>
        <dbReference type="Proteomes" id="UP000275281"/>
    </source>
</evidence>
<organism evidence="1 2">
    <name type="scientific">Alteromonas sediminis</name>
    <dbReference type="NCBI Taxonomy" id="2259342"/>
    <lineage>
        <taxon>Bacteria</taxon>
        <taxon>Pseudomonadati</taxon>
        <taxon>Pseudomonadota</taxon>
        <taxon>Gammaproteobacteria</taxon>
        <taxon>Alteromonadales</taxon>
        <taxon>Alteromonadaceae</taxon>
        <taxon>Alteromonas/Salinimonas group</taxon>
        <taxon>Alteromonas</taxon>
    </lineage>
</organism>
<evidence type="ECO:0000313" key="1">
    <source>
        <dbReference type="EMBL" id="RPJ65288.1"/>
    </source>
</evidence>
<reference evidence="1 2" key="1">
    <citation type="submission" date="2018-11" db="EMBL/GenBank/DDBJ databases">
        <authorList>
            <person name="Ye M.-Q."/>
            <person name="Du Z.-J."/>
        </authorList>
    </citation>
    <scope>NUCLEOTIDE SEQUENCE [LARGE SCALE GENOMIC DNA]</scope>
    <source>
        <strain evidence="1 2">U0105</strain>
    </source>
</reference>
<name>A0A3N5Z8F7_9ALTE</name>
<sequence>MSTGFYENGITQGCVIPLRIFDATQKQAVLDALPRKKHRAKISIVKDTNFAVILTQECDLNAPPQRQPTIELAIAKPAKKNERLILAKNLHKIHVLHDDIGYIELESDLIVQLEKTEFQQTIVDARDSIISSNNNFKNLIIKWRLLSYAREPFPHEVNQLVKTAINDSEDTRLHDLLTGNTAIDKLVAYVFPENEDAEHYYLALSLLLYEVDDDAKEDIASEFYSILEDLHGKSDRVTILNVADNLIDAPEEVVEADIYPEPAFRPSDIQLSDFFKYREYNVEYLCYSDDSGERIDEED</sequence>
<dbReference type="Proteomes" id="UP000275281">
    <property type="component" value="Unassembled WGS sequence"/>
</dbReference>
<proteinExistence type="predicted"/>
<comment type="caution">
    <text evidence="1">The sequence shown here is derived from an EMBL/GenBank/DDBJ whole genome shotgun (WGS) entry which is preliminary data.</text>
</comment>
<dbReference type="AlphaFoldDB" id="A0A3N5Z8F7"/>
<dbReference type="EMBL" id="RPOK01000005">
    <property type="protein sequence ID" value="RPJ65288.1"/>
    <property type="molecule type" value="Genomic_DNA"/>
</dbReference>
<gene>
    <name evidence="1" type="ORF">DRW07_15385</name>
</gene>
<protein>
    <submittedName>
        <fullName evidence="1">Uncharacterized protein</fullName>
    </submittedName>
</protein>
<accession>A0A3N5Z8F7</accession>